<protein>
    <submittedName>
        <fullName evidence="1">Uncharacterized protein</fullName>
    </submittedName>
</protein>
<evidence type="ECO:0000313" key="2">
    <source>
        <dbReference type="Proteomes" id="UP000187651"/>
    </source>
</evidence>
<dbReference type="RefSeq" id="WP_074521848.1">
    <property type="nucleotide sequence ID" value="NZ_FNHZ01000005.1"/>
</dbReference>
<dbReference type="Proteomes" id="UP000187651">
    <property type="component" value="Unassembled WGS sequence"/>
</dbReference>
<accession>A0A1G9YFM7</accession>
<proteinExistence type="predicted"/>
<sequence length="132" mass="15333">MRALITGSGLLSLIFILVVTHVFLIEKNARNEELIRAVDSSLNYSFDKLNEKYETINVHGLSFSQKKDLEEEIKLAFCNCLSKEISSDANYEINFKEINLEKGYLDVEVVMSFKRSLKGREYCYYEKFMGLH</sequence>
<dbReference type="EMBL" id="FNHZ01000005">
    <property type="protein sequence ID" value="SDN07263.1"/>
    <property type="molecule type" value="Genomic_DNA"/>
</dbReference>
<name>A0A1G9YFM7_9FIRM</name>
<evidence type="ECO:0000313" key="1">
    <source>
        <dbReference type="EMBL" id="SDN07263.1"/>
    </source>
</evidence>
<keyword evidence="2" id="KW-1185">Reference proteome</keyword>
<reference evidence="2" key="1">
    <citation type="submission" date="2016-10" db="EMBL/GenBank/DDBJ databases">
        <authorList>
            <person name="Varghese N."/>
            <person name="Submissions S."/>
        </authorList>
    </citation>
    <scope>NUCLEOTIDE SEQUENCE [LARGE SCALE GENOMIC DNA]</scope>
    <source>
        <strain evidence="2">M83</strain>
    </source>
</reference>
<dbReference type="AlphaFoldDB" id="A0A1G9YFM7"/>
<organism evidence="1 2">
    <name type="scientific">Lachnospira pectinoschiza</name>
    <dbReference type="NCBI Taxonomy" id="28052"/>
    <lineage>
        <taxon>Bacteria</taxon>
        <taxon>Bacillati</taxon>
        <taxon>Bacillota</taxon>
        <taxon>Clostridia</taxon>
        <taxon>Lachnospirales</taxon>
        <taxon>Lachnospiraceae</taxon>
        <taxon>Lachnospira</taxon>
    </lineage>
</organism>
<gene>
    <name evidence="1" type="ORF">SAMN05216544_1801</name>
</gene>